<dbReference type="EMBL" id="CATOUU010000855">
    <property type="protein sequence ID" value="CAI9955061.1"/>
    <property type="molecule type" value="Genomic_DNA"/>
</dbReference>
<name>A0AA86UKI5_9EUKA</name>
<dbReference type="EMBL" id="CAXDID020000364">
    <property type="protein sequence ID" value="CAL6082394.1"/>
    <property type="molecule type" value="Genomic_DNA"/>
</dbReference>
<gene>
    <name evidence="1" type="ORF">HINF_LOCUS42706</name>
    <name evidence="2" type="ORF">HINF_LOCUS61186</name>
</gene>
<reference evidence="1" key="1">
    <citation type="submission" date="2023-06" db="EMBL/GenBank/DDBJ databases">
        <authorList>
            <person name="Kurt Z."/>
        </authorList>
    </citation>
    <scope>NUCLEOTIDE SEQUENCE</scope>
</reference>
<proteinExistence type="predicted"/>
<evidence type="ECO:0000313" key="1">
    <source>
        <dbReference type="EMBL" id="CAI9955061.1"/>
    </source>
</evidence>
<dbReference type="Proteomes" id="UP001642409">
    <property type="component" value="Unassembled WGS sequence"/>
</dbReference>
<sequence>MFSESGLCSVKMCTECMKTITYSLKCVPSCPNYMQINVCTGNQKQCVDCCSGYVQENICVNKCPVDSYSRVEIHMCARQMRQGVYVQNPYNKPLLWCFNECPGSQILSRQRMQRFLKQQ</sequence>
<protein>
    <submittedName>
        <fullName evidence="2">Hypothetical_protein</fullName>
    </submittedName>
</protein>
<evidence type="ECO:0000313" key="2">
    <source>
        <dbReference type="EMBL" id="CAL6082394.1"/>
    </source>
</evidence>
<accession>A0AA86UKI5</accession>
<dbReference type="AlphaFoldDB" id="A0AA86UKI5"/>
<evidence type="ECO:0000313" key="3">
    <source>
        <dbReference type="Proteomes" id="UP001642409"/>
    </source>
</evidence>
<keyword evidence="3" id="KW-1185">Reference proteome</keyword>
<comment type="caution">
    <text evidence="1">The sequence shown here is derived from an EMBL/GenBank/DDBJ whole genome shotgun (WGS) entry which is preliminary data.</text>
</comment>
<reference evidence="2 3" key="2">
    <citation type="submission" date="2024-07" db="EMBL/GenBank/DDBJ databases">
        <authorList>
            <person name="Akdeniz Z."/>
        </authorList>
    </citation>
    <scope>NUCLEOTIDE SEQUENCE [LARGE SCALE GENOMIC DNA]</scope>
</reference>
<organism evidence="1">
    <name type="scientific">Hexamita inflata</name>
    <dbReference type="NCBI Taxonomy" id="28002"/>
    <lineage>
        <taxon>Eukaryota</taxon>
        <taxon>Metamonada</taxon>
        <taxon>Diplomonadida</taxon>
        <taxon>Hexamitidae</taxon>
        <taxon>Hexamitinae</taxon>
        <taxon>Hexamita</taxon>
    </lineage>
</organism>